<dbReference type="PROSITE" id="PS51007">
    <property type="entry name" value="CYTC"/>
    <property type="match status" value="1"/>
</dbReference>
<dbReference type="AlphaFoldDB" id="A0A5C6S4M2"/>
<protein>
    <recommendedName>
        <fullName evidence="6">Cytochrome c domain-containing protein</fullName>
    </recommendedName>
</protein>
<evidence type="ECO:0000256" key="2">
    <source>
        <dbReference type="ARBA" id="ARBA00023004"/>
    </source>
</evidence>
<sequence length="163" mass="17881">MFNRALFYTALLLCSTLMALSYACTTENGAQQPAPKPEADGSSPSKPIIIRQPINPNGDSELALLMRAMYEEAERMKSAIENGEKPEITLDYKAILTAEATEPEKAASDTYKVHAQSYLQTLKALENADVAKAKMLFEDMVDSCMGCHTALCPGPKARIKKLY</sequence>
<accession>A0A5C6S4M2</accession>
<name>A0A5C6S4M2_9BACT</name>
<evidence type="ECO:0000256" key="1">
    <source>
        <dbReference type="ARBA" id="ARBA00022723"/>
    </source>
</evidence>
<organism evidence="7 8">
    <name type="scientific">Phaeodactylibacter luteus</name>
    <dbReference type="NCBI Taxonomy" id="1564516"/>
    <lineage>
        <taxon>Bacteria</taxon>
        <taxon>Pseudomonadati</taxon>
        <taxon>Bacteroidota</taxon>
        <taxon>Saprospiria</taxon>
        <taxon>Saprospirales</taxon>
        <taxon>Haliscomenobacteraceae</taxon>
        <taxon>Phaeodactylibacter</taxon>
    </lineage>
</organism>
<dbReference type="GO" id="GO:0009055">
    <property type="term" value="F:electron transfer activity"/>
    <property type="evidence" value="ECO:0007669"/>
    <property type="project" value="InterPro"/>
</dbReference>
<feature type="signal peptide" evidence="5">
    <location>
        <begin position="1"/>
        <end position="23"/>
    </location>
</feature>
<dbReference type="InterPro" id="IPR009056">
    <property type="entry name" value="Cyt_c-like_dom"/>
</dbReference>
<dbReference type="EMBL" id="VOOR01000002">
    <property type="protein sequence ID" value="TXB69436.1"/>
    <property type="molecule type" value="Genomic_DNA"/>
</dbReference>
<dbReference type="RefSeq" id="WP_147165568.1">
    <property type="nucleotide sequence ID" value="NZ_VOOR01000002.1"/>
</dbReference>
<dbReference type="Proteomes" id="UP000321580">
    <property type="component" value="Unassembled WGS sequence"/>
</dbReference>
<evidence type="ECO:0000259" key="6">
    <source>
        <dbReference type="PROSITE" id="PS51007"/>
    </source>
</evidence>
<keyword evidence="5" id="KW-0732">Signal</keyword>
<evidence type="ECO:0000313" key="8">
    <source>
        <dbReference type="Proteomes" id="UP000321580"/>
    </source>
</evidence>
<evidence type="ECO:0000256" key="5">
    <source>
        <dbReference type="SAM" id="SignalP"/>
    </source>
</evidence>
<dbReference type="OrthoDB" id="982229at2"/>
<keyword evidence="8" id="KW-1185">Reference proteome</keyword>
<dbReference type="PROSITE" id="PS51257">
    <property type="entry name" value="PROKAR_LIPOPROTEIN"/>
    <property type="match status" value="1"/>
</dbReference>
<keyword evidence="3" id="KW-0349">Heme</keyword>
<feature type="chain" id="PRO_5022899891" description="Cytochrome c domain-containing protein" evidence="5">
    <location>
        <begin position="24"/>
        <end position="163"/>
    </location>
</feature>
<keyword evidence="2 3" id="KW-0408">Iron</keyword>
<reference evidence="7 8" key="1">
    <citation type="submission" date="2019-08" db="EMBL/GenBank/DDBJ databases">
        <title>Genome of Phaeodactylibacter luteus.</title>
        <authorList>
            <person name="Bowman J.P."/>
        </authorList>
    </citation>
    <scope>NUCLEOTIDE SEQUENCE [LARGE SCALE GENOMIC DNA]</scope>
    <source>
        <strain evidence="7 8">KCTC 42180</strain>
    </source>
</reference>
<evidence type="ECO:0000313" key="7">
    <source>
        <dbReference type="EMBL" id="TXB69436.1"/>
    </source>
</evidence>
<dbReference type="GO" id="GO:0046872">
    <property type="term" value="F:metal ion binding"/>
    <property type="evidence" value="ECO:0007669"/>
    <property type="project" value="UniProtKB-KW"/>
</dbReference>
<keyword evidence="1 3" id="KW-0479">Metal-binding</keyword>
<evidence type="ECO:0000256" key="3">
    <source>
        <dbReference type="PROSITE-ProRule" id="PRU00433"/>
    </source>
</evidence>
<dbReference type="GO" id="GO:0020037">
    <property type="term" value="F:heme binding"/>
    <property type="evidence" value="ECO:0007669"/>
    <property type="project" value="InterPro"/>
</dbReference>
<proteinExistence type="predicted"/>
<comment type="caution">
    <text evidence="7">The sequence shown here is derived from an EMBL/GenBank/DDBJ whole genome shotgun (WGS) entry which is preliminary data.</text>
</comment>
<feature type="domain" description="Cytochrome c" evidence="6">
    <location>
        <begin position="128"/>
        <end position="163"/>
    </location>
</feature>
<gene>
    <name evidence="7" type="ORF">FRY97_01095</name>
</gene>
<feature type="region of interest" description="Disordered" evidence="4">
    <location>
        <begin position="28"/>
        <end position="55"/>
    </location>
</feature>
<evidence type="ECO:0000256" key="4">
    <source>
        <dbReference type="SAM" id="MobiDB-lite"/>
    </source>
</evidence>